<comment type="caution">
    <text evidence="1">The sequence shown here is derived from an EMBL/GenBank/DDBJ whole genome shotgun (WGS) entry which is preliminary data.</text>
</comment>
<accession>A0A395RSK4</accession>
<gene>
    <name evidence="1" type="ORF">FSPOR_8978</name>
</gene>
<evidence type="ECO:0000313" key="2">
    <source>
        <dbReference type="Proteomes" id="UP000266152"/>
    </source>
</evidence>
<proteinExistence type="predicted"/>
<evidence type="ECO:0000313" key="1">
    <source>
        <dbReference type="EMBL" id="RGP62994.1"/>
    </source>
</evidence>
<name>A0A395RSK4_FUSSP</name>
<dbReference type="AlphaFoldDB" id="A0A395RSK4"/>
<organism evidence="1 2">
    <name type="scientific">Fusarium sporotrichioides</name>
    <dbReference type="NCBI Taxonomy" id="5514"/>
    <lineage>
        <taxon>Eukaryota</taxon>
        <taxon>Fungi</taxon>
        <taxon>Dikarya</taxon>
        <taxon>Ascomycota</taxon>
        <taxon>Pezizomycotina</taxon>
        <taxon>Sordariomycetes</taxon>
        <taxon>Hypocreomycetidae</taxon>
        <taxon>Hypocreales</taxon>
        <taxon>Nectriaceae</taxon>
        <taxon>Fusarium</taxon>
    </lineage>
</organism>
<protein>
    <submittedName>
        <fullName evidence="1">Uncharacterized protein</fullName>
    </submittedName>
</protein>
<reference evidence="1 2" key="1">
    <citation type="journal article" date="2018" name="PLoS Pathog.">
        <title>Evolution of structural diversity of trichothecenes, a family of toxins produced by plant pathogenic and entomopathogenic fungi.</title>
        <authorList>
            <person name="Proctor R.H."/>
            <person name="McCormick S.P."/>
            <person name="Kim H.S."/>
            <person name="Cardoza R.E."/>
            <person name="Stanley A.M."/>
            <person name="Lindo L."/>
            <person name="Kelly A."/>
            <person name="Brown D.W."/>
            <person name="Lee T."/>
            <person name="Vaughan M.M."/>
            <person name="Alexander N.J."/>
            <person name="Busman M."/>
            <person name="Gutierrez S."/>
        </authorList>
    </citation>
    <scope>NUCLEOTIDE SEQUENCE [LARGE SCALE GENOMIC DNA]</scope>
    <source>
        <strain evidence="1 2">NRRL 3299</strain>
    </source>
</reference>
<keyword evidence="2" id="KW-1185">Reference proteome</keyword>
<dbReference type="STRING" id="5514.A0A395RSK4"/>
<dbReference type="Proteomes" id="UP000266152">
    <property type="component" value="Unassembled WGS sequence"/>
</dbReference>
<dbReference type="EMBL" id="PXOF01000138">
    <property type="protein sequence ID" value="RGP62994.1"/>
    <property type="molecule type" value="Genomic_DNA"/>
</dbReference>
<sequence>MFIEALTIDEDRFEIDEESRLQSPNEICDICRSFVRETKHPYPYLGPNPVEMFLQRGVDVNKCIPGREKWCPLIAAVQVSYSSSADELVSLLSRAALNFRF</sequence>